<evidence type="ECO:0000259" key="7">
    <source>
        <dbReference type="SMART" id="SM00846"/>
    </source>
</evidence>
<dbReference type="InterPro" id="IPR020831">
    <property type="entry name" value="GlycerAld/Erythrose_P_DH"/>
</dbReference>
<proteinExistence type="inferred from homology"/>
<dbReference type="SUPFAM" id="SSF51735">
    <property type="entry name" value="NAD(P)-binding Rossmann-fold domains"/>
    <property type="match status" value="1"/>
</dbReference>
<dbReference type="Pfam" id="PF02800">
    <property type="entry name" value="Gp_dh_C"/>
    <property type="match status" value="1"/>
</dbReference>
<dbReference type="InterPro" id="IPR020829">
    <property type="entry name" value="GlycerAld_3-P_DH_cat"/>
</dbReference>
<evidence type="ECO:0000256" key="1">
    <source>
        <dbReference type="ARBA" id="ARBA00004869"/>
    </source>
</evidence>
<dbReference type="SMART" id="SM00846">
    <property type="entry name" value="Gp_dh_N"/>
    <property type="match status" value="1"/>
</dbReference>
<dbReference type="OrthoDB" id="1706231at2759"/>
<evidence type="ECO:0000256" key="6">
    <source>
        <dbReference type="ARBA" id="ARBA00023152"/>
    </source>
</evidence>
<evidence type="ECO:0000313" key="9">
    <source>
        <dbReference type="Proteomes" id="UP000325577"/>
    </source>
</evidence>
<dbReference type="GO" id="GO:0006096">
    <property type="term" value="P:glycolytic process"/>
    <property type="evidence" value="ECO:0007669"/>
    <property type="project" value="UniProtKB-KW"/>
</dbReference>
<dbReference type="EMBL" id="CM018040">
    <property type="protein sequence ID" value="KAA8535683.1"/>
    <property type="molecule type" value="Genomic_DNA"/>
</dbReference>
<keyword evidence="4" id="KW-0560">Oxidoreductase</keyword>
<dbReference type="Proteomes" id="UP000325577">
    <property type="component" value="Linkage Group LG17"/>
</dbReference>
<dbReference type="Gene3D" id="3.40.50.720">
    <property type="entry name" value="NAD(P)-binding Rossmann-like Domain"/>
    <property type="match status" value="1"/>
</dbReference>
<dbReference type="GO" id="GO:0051287">
    <property type="term" value="F:NAD binding"/>
    <property type="evidence" value="ECO:0007669"/>
    <property type="project" value="InterPro"/>
</dbReference>
<organism evidence="8 9">
    <name type="scientific">Nyssa sinensis</name>
    <dbReference type="NCBI Taxonomy" id="561372"/>
    <lineage>
        <taxon>Eukaryota</taxon>
        <taxon>Viridiplantae</taxon>
        <taxon>Streptophyta</taxon>
        <taxon>Embryophyta</taxon>
        <taxon>Tracheophyta</taxon>
        <taxon>Spermatophyta</taxon>
        <taxon>Magnoliopsida</taxon>
        <taxon>eudicotyledons</taxon>
        <taxon>Gunneridae</taxon>
        <taxon>Pentapetalae</taxon>
        <taxon>asterids</taxon>
        <taxon>Cornales</taxon>
        <taxon>Nyssaceae</taxon>
        <taxon>Nyssa</taxon>
    </lineage>
</organism>
<dbReference type="GO" id="GO:0005829">
    <property type="term" value="C:cytosol"/>
    <property type="evidence" value="ECO:0007669"/>
    <property type="project" value="TreeGrafter"/>
</dbReference>
<dbReference type="PANTHER" id="PTHR10836:SF112">
    <property type="entry name" value="GLYCERALDEHYDE-3-PHOSPHATE DEHYDROGENASE GAPC1, CYTOSOLIC-RELATED"/>
    <property type="match status" value="1"/>
</dbReference>
<dbReference type="InterPro" id="IPR020828">
    <property type="entry name" value="GlycerAld_3-P_DH_NAD(P)-bd"/>
</dbReference>
<evidence type="ECO:0000256" key="4">
    <source>
        <dbReference type="ARBA" id="ARBA00023002"/>
    </source>
</evidence>
<reference evidence="8 9" key="1">
    <citation type="submission" date="2019-09" db="EMBL/GenBank/DDBJ databases">
        <title>A chromosome-level genome assembly of the Chinese tupelo Nyssa sinensis.</title>
        <authorList>
            <person name="Yang X."/>
            <person name="Kang M."/>
            <person name="Yang Y."/>
            <person name="Xiong H."/>
            <person name="Wang M."/>
            <person name="Zhang Z."/>
            <person name="Wang Z."/>
            <person name="Wu H."/>
            <person name="Ma T."/>
            <person name="Liu J."/>
            <person name="Xi Z."/>
        </authorList>
    </citation>
    <scope>NUCLEOTIDE SEQUENCE [LARGE SCALE GENOMIC DNA]</scope>
    <source>
        <strain evidence="8">J267</strain>
        <tissue evidence="8">Leaf</tissue>
    </source>
</reference>
<keyword evidence="9" id="KW-1185">Reference proteome</keyword>
<dbReference type="PROSITE" id="PS00071">
    <property type="entry name" value="GAPDH"/>
    <property type="match status" value="1"/>
</dbReference>
<dbReference type="EC" id="1.2.1.12" evidence="3"/>
<protein>
    <recommendedName>
        <fullName evidence="3">glyceraldehyde-3-phosphate dehydrogenase (phosphorylating)</fullName>
        <ecNumber evidence="3">1.2.1.12</ecNumber>
    </recommendedName>
</protein>
<gene>
    <name evidence="8" type="ORF">F0562_030686</name>
</gene>
<feature type="domain" description="Glyceraldehyde 3-phosphate dehydrogenase NAD(P) binding" evidence="7">
    <location>
        <begin position="1"/>
        <end position="75"/>
    </location>
</feature>
<evidence type="ECO:0000313" key="8">
    <source>
        <dbReference type="EMBL" id="KAA8535683.1"/>
    </source>
</evidence>
<comment type="pathway">
    <text evidence="1">Carbohydrate degradation; glycolysis; pyruvate from D-glyceraldehyde 3-phosphate: step 1/5.</text>
</comment>
<evidence type="ECO:0000256" key="3">
    <source>
        <dbReference type="ARBA" id="ARBA00013119"/>
    </source>
</evidence>
<keyword evidence="6" id="KW-0324">Glycolysis</keyword>
<dbReference type="GO" id="GO:0004365">
    <property type="term" value="F:glyceraldehyde-3-phosphate dehydrogenase (NAD+) (phosphorylating) activity"/>
    <property type="evidence" value="ECO:0007669"/>
    <property type="project" value="UniProtKB-EC"/>
</dbReference>
<evidence type="ECO:0000256" key="2">
    <source>
        <dbReference type="ARBA" id="ARBA00007406"/>
    </source>
</evidence>
<dbReference type="PRINTS" id="PR00078">
    <property type="entry name" value="G3PDHDRGNASE"/>
</dbReference>
<keyword evidence="5" id="KW-0520">NAD</keyword>
<comment type="similarity">
    <text evidence="2">Belongs to the glyceraldehyde-3-phosphate dehydrogenase family.</text>
</comment>
<evidence type="ECO:0000256" key="5">
    <source>
        <dbReference type="ARBA" id="ARBA00023027"/>
    </source>
</evidence>
<sequence length="106" mass="11477">MFMPSVLAVYISGDDTSKLFTTETKKRRIIPPQQALGVAKKVIISAPSKDAPMFVVGVNEKEYKPDINIVSNASCTTNCLAPLAKVLHDRFGIVEALMTTVHSITG</sequence>
<accession>A0A5J5AXK5</accession>
<dbReference type="InterPro" id="IPR020830">
    <property type="entry name" value="GlycerAld_3-P_DH_AS"/>
</dbReference>
<dbReference type="AlphaFoldDB" id="A0A5J5AXK5"/>
<dbReference type="InterPro" id="IPR036291">
    <property type="entry name" value="NAD(P)-bd_dom_sf"/>
</dbReference>
<dbReference type="PANTHER" id="PTHR10836">
    <property type="entry name" value="GLYCERALDEHYDE 3-PHOSPHATE DEHYDROGENASE"/>
    <property type="match status" value="1"/>
</dbReference>
<name>A0A5J5AXK5_9ASTE</name>
<dbReference type="Gene3D" id="3.30.360.10">
    <property type="entry name" value="Dihydrodipicolinate Reductase, domain 2"/>
    <property type="match status" value="1"/>
</dbReference>